<dbReference type="OrthoDB" id="2676521at2"/>
<dbReference type="Pfam" id="PF22181">
    <property type="entry name" value="TarS_linker"/>
    <property type="match status" value="1"/>
</dbReference>
<reference evidence="4" key="1">
    <citation type="submission" date="2016-10" db="EMBL/GenBank/DDBJ databases">
        <authorList>
            <person name="Varghese N."/>
            <person name="Submissions S."/>
        </authorList>
    </citation>
    <scope>NUCLEOTIDE SEQUENCE [LARGE SCALE GENOMIC DNA]</scope>
    <source>
        <strain evidence="4">DSM 45245</strain>
    </source>
</reference>
<keyword evidence="3" id="KW-0808">Transferase</keyword>
<dbReference type="PANTHER" id="PTHR22916">
    <property type="entry name" value="GLYCOSYLTRANSFERASE"/>
    <property type="match status" value="1"/>
</dbReference>
<dbReference type="Pfam" id="PF00535">
    <property type="entry name" value="Glycos_transf_2"/>
    <property type="match status" value="1"/>
</dbReference>
<organism evidence="3 4">
    <name type="scientific">Micromonospora pattaloongensis</name>
    <dbReference type="NCBI Taxonomy" id="405436"/>
    <lineage>
        <taxon>Bacteria</taxon>
        <taxon>Bacillati</taxon>
        <taxon>Actinomycetota</taxon>
        <taxon>Actinomycetes</taxon>
        <taxon>Micromonosporales</taxon>
        <taxon>Micromonosporaceae</taxon>
        <taxon>Micromonospora</taxon>
    </lineage>
</organism>
<dbReference type="CDD" id="cd00761">
    <property type="entry name" value="Glyco_tranf_GTA_type"/>
    <property type="match status" value="1"/>
</dbReference>
<evidence type="ECO:0000313" key="3">
    <source>
        <dbReference type="EMBL" id="SDZ37899.1"/>
    </source>
</evidence>
<name>A0A1H3SLB7_9ACTN</name>
<feature type="domain" description="TarS/TarP linker" evidence="2">
    <location>
        <begin position="230"/>
        <end position="319"/>
    </location>
</feature>
<dbReference type="AlphaFoldDB" id="A0A1H3SLB7"/>
<dbReference type="Gene3D" id="3.90.550.10">
    <property type="entry name" value="Spore Coat Polysaccharide Biosynthesis Protein SpsA, Chain A"/>
    <property type="match status" value="1"/>
</dbReference>
<dbReference type="GO" id="GO:0016758">
    <property type="term" value="F:hexosyltransferase activity"/>
    <property type="evidence" value="ECO:0007669"/>
    <property type="project" value="UniProtKB-ARBA"/>
</dbReference>
<dbReference type="SUPFAM" id="SSF53448">
    <property type="entry name" value="Nucleotide-diphospho-sugar transferases"/>
    <property type="match status" value="1"/>
</dbReference>
<dbReference type="PANTHER" id="PTHR22916:SF3">
    <property type="entry name" value="UDP-GLCNAC:BETAGAL BETA-1,3-N-ACETYLGLUCOSAMINYLTRANSFERASE-LIKE PROTEIN 1"/>
    <property type="match status" value="1"/>
</dbReference>
<dbReference type="STRING" id="405436.SAMN05444365_11214"/>
<dbReference type="InterPro" id="IPR029044">
    <property type="entry name" value="Nucleotide-diphossugar_trans"/>
</dbReference>
<evidence type="ECO:0000313" key="4">
    <source>
        <dbReference type="Proteomes" id="UP000242415"/>
    </source>
</evidence>
<feature type="domain" description="Glycosyltransferase 2-like" evidence="1">
    <location>
        <begin position="7"/>
        <end position="132"/>
    </location>
</feature>
<gene>
    <name evidence="3" type="ORF">SAMN05444365_11214</name>
</gene>
<dbReference type="Proteomes" id="UP000242415">
    <property type="component" value="Unassembled WGS sequence"/>
</dbReference>
<evidence type="ECO:0000259" key="1">
    <source>
        <dbReference type="Pfam" id="PF00535"/>
    </source>
</evidence>
<dbReference type="RefSeq" id="WP_091561455.1">
    <property type="nucleotide sequence ID" value="NZ_FNPH01000012.1"/>
</dbReference>
<proteinExistence type="predicted"/>
<accession>A0A1H3SLB7</accession>
<evidence type="ECO:0000259" key="2">
    <source>
        <dbReference type="Pfam" id="PF22181"/>
    </source>
</evidence>
<dbReference type="InterPro" id="IPR001173">
    <property type="entry name" value="Glyco_trans_2-like"/>
</dbReference>
<dbReference type="InterPro" id="IPR054028">
    <property type="entry name" value="TarS/TarP_linker"/>
</dbReference>
<sequence length="522" mass="57992">MNVPDVTVVTAVYNTMPYLTACLTSLVEQSIGRGRMEIIAVDDGSTDGSGGELDRLARLYPDTIRVIHQANSGGPAAPSNRALDVATGRYVFFIGSDDYLGPEALERLVEAADRYDSDVVLGRMVGVNSRNIHQAVFTGNEPQIGLFDSALPWSLSNTKLFRRELIEKYGLRYPEDMPMGSDQPFTLEACFRARRISVLSDYDYYFAVRRLNARNITYFSRHLERLECAEKLIEFVAGLIEPGERRDAVLVRHFSWEVARLLENDFLRLDRAAQERVTAGVRRLTREYLSDALRDRLPAELRVRLGAARYGGVDDLLAVLRQDAEGDVPPAVAEGERWFAGYPGFRDPRLGAPDDWFDITDGVADWFARLDTVSVAWDHRRGDRGIVVTARSPRTDLAERVTGTVELWAGSARATNLDTVPDATGTTVRVRFALRDLLADVRPGGEFKIVRTELAAFGQVGSAPLRGPRRATVQRTLCRQGSGLYVVTTTTSHKGQLVIAVAPVTPRRVLARLRRRLPLGGS</sequence>
<keyword evidence="4" id="KW-1185">Reference proteome</keyword>
<protein>
    <submittedName>
        <fullName evidence="3">Glycosyltransferase involved in cell wall bisynthesis</fullName>
    </submittedName>
</protein>
<dbReference type="EMBL" id="FNPH01000012">
    <property type="protein sequence ID" value="SDZ37899.1"/>
    <property type="molecule type" value="Genomic_DNA"/>
</dbReference>